<evidence type="ECO:0000256" key="2">
    <source>
        <dbReference type="ARBA" id="ARBA00004496"/>
    </source>
</evidence>
<evidence type="ECO:0000256" key="5">
    <source>
        <dbReference type="ARBA" id="ARBA00022490"/>
    </source>
</evidence>
<evidence type="ECO:0000256" key="7">
    <source>
        <dbReference type="ARBA" id="ARBA00022643"/>
    </source>
</evidence>
<keyword evidence="8 12" id="KW-0665">Pyrimidine biosynthesis</keyword>
<feature type="binding site" evidence="12">
    <location>
        <position position="22"/>
    </location>
    <ligand>
        <name>FMN</name>
        <dbReference type="ChEBI" id="CHEBI:58210"/>
    </ligand>
</feature>
<dbReference type="InterPro" id="IPR050074">
    <property type="entry name" value="DHO_dehydrogenase"/>
</dbReference>
<dbReference type="NCBIfam" id="NF005574">
    <property type="entry name" value="PRK07259.1"/>
    <property type="match status" value="1"/>
</dbReference>
<proteinExistence type="inferred from homology"/>
<feature type="binding site" evidence="12">
    <location>
        <begin position="267"/>
        <end position="268"/>
    </location>
    <ligand>
        <name>FMN</name>
        <dbReference type="ChEBI" id="CHEBI:58210"/>
    </ligand>
</feature>
<dbReference type="EC" id="1.3.-.-" evidence="12"/>
<reference evidence="14" key="1">
    <citation type="submission" date="2019-09" db="EMBL/GenBank/DDBJ databases">
        <title>In-depth cultivation of the pig gut microbiome towards novel bacterial diversity and tailored functional studies.</title>
        <authorList>
            <person name="Wylensek D."/>
            <person name="Hitch T.C.A."/>
            <person name="Clavel T."/>
        </authorList>
    </citation>
    <scope>NUCLEOTIDE SEQUENCE</scope>
    <source>
        <strain evidence="14">RF-744-FAT-WT-3</strain>
    </source>
</reference>
<evidence type="ECO:0000256" key="8">
    <source>
        <dbReference type="ARBA" id="ARBA00022975"/>
    </source>
</evidence>
<feature type="binding site" evidence="12">
    <location>
        <position position="129"/>
    </location>
    <ligand>
        <name>substrate</name>
    </ligand>
</feature>
<feature type="domain" description="Dihydroorotate dehydrogenase catalytic" evidence="13">
    <location>
        <begin position="7"/>
        <end position="288"/>
    </location>
</feature>
<feature type="binding site" evidence="12">
    <location>
        <position position="167"/>
    </location>
    <ligand>
        <name>FMN</name>
        <dbReference type="ChEBI" id="CHEBI:58210"/>
    </ligand>
</feature>
<comment type="similarity">
    <text evidence="4 12">Belongs to the dihydroorotate dehydrogenase family. Type 1 subfamily.</text>
</comment>
<dbReference type="GO" id="GO:0004589">
    <property type="term" value="F:dihydroorotate dehydrogenase (NAD+) activity"/>
    <property type="evidence" value="ECO:0007669"/>
    <property type="project" value="UniProtKB-EC"/>
</dbReference>
<feature type="binding site" evidence="12">
    <location>
        <begin position="46"/>
        <end position="47"/>
    </location>
    <ligand>
        <name>FMN</name>
        <dbReference type="ChEBI" id="CHEBI:58210"/>
    </ligand>
</feature>
<dbReference type="EMBL" id="VUNB01000001">
    <property type="protein sequence ID" value="MST68214.1"/>
    <property type="molecule type" value="Genomic_DNA"/>
</dbReference>
<dbReference type="UniPathway" id="UPA00070"/>
<gene>
    <name evidence="12" type="primary">pyrD</name>
    <name evidence="14" type="ORF">FYJ66_01145</name>
</gene>
<dbReference type="NCBIfam" id="TIGR01037">
    <property type="entry name" value="pyrD_sub1_fam"/>
    <property type="match status" value="1"/>
</dbReference>
<dbReference type="InterPro" id="IPR033888">
    <property type="entry name" value="DHOD_1B"/>
</dbReference>
<dbReference type="PROSITE" id="PS00911">
    <property type="entry name" value="DHODEHASE_1"/>
    <property type="match status" value="1"/>
</dbReference>
<comment type="function">
    <text evidence="1">Catalyzes the conversion of dihydroorotate to orotate with NAD(+) as electron acceptor.</text>
</comment>
<protein>
    <recommendedName>
        <fullName evidence="12">Dihydroorotate dehydrogenase</fullName>
        <shortName evidence="12">DHOD</shortName>
        <shortName evidence="12">DHODase</shortName>
        <shortName evidence="12">DHOdehase</shortName>
        <ecNumber evidence="12">1.3.-.-</ecNumber>
    </recommendedName>
</protein>
<keyword evidence="5 12" id="KW-0963">Cytoplasm</keyword>
<dbReference type="InterPro" id="IPR001295">
    <property type="entry name" value="Dihydroorotate_DH_CS"/>
</dbReference>
<dbReference type="RefSeq" id="WP_154571687.1">
    <property type="nucleotide sequence ID" value="NZ_VUNB01000001.1"/>
</dbReference>
<dbReference type="InterPro" id="IPR013785">
    <property type="entry name" value="Aldolase_TIM"/>
</dbReference>
<keyword evidence="7 12" id="KW-0288">FMN</keyword>
<dbReference type="HAMAP" id="MF_00224">
    <property type="entry name" value="DHO_dh_type1"/>
    <property type="match status" value="1"/>
</dbReference>
<dbReference type="GO" id="GO:0044205">
    <property type="term" value="P:'de novo' UMP biosynthetic process"/>
    <property type="evidence" value="ECO:0007669"/>
    <property type="project" value="UniProtKB-UniRule"/>
</dbReference>
<dbReference type="PANTHER" id="PTHR48109:SF1">
    <property type="entry name" value="DIHYDROOROTATE DEHYDROGENASE (FUMARATE)"/>
    <property type="match status" value="1"/>
</dbReference>
<dbReference type="PIRSF" id="PIRSF000164">
    <property type="entry name" value="DHO_oxidase"/>
    <property type="match status" value="1"/>
</dbReference>
<comment type="pathway">
    <text evidence="3">Pyrimidine metabolism; UMP biosynthesis via de novo pathway; orotate from (S)-dihydroorotate (NAD(+) route): step 1/1.</text>
</comment>
<feature type="binding site" evidence="12">
    <location>
        <begin position="70"/>
        <end position="74"/>
    </location>
    <ligand>
        <name>substrate</name>
    </ligand>
</feature>
<dbReference type="Pfam" id="PF01180">
    <property type="entry name" value="DHO_dh"/>
    <property type="match status" value="1"/>
</dbReference>
<dbReference type="GO" id="GO:0006207">
    <property type="term" value="P:'de novo' pyrimidine nucleobase biosynthetic process"/>
    <property type="evidence" value="ECO:0007669"/>
    <property type="project" value="InterPro"/>
</dbReference>
<keyword evidence="10" id="KW-0520">NAD</keyword>
<feature type="binding site" evidence="12">
    <location>
        <position position="46"/>
    </location>
    <ligand>
        <name>substrate</name>
    </ligand>
</feature>
<accession>A0A6A8M8R0</accession>
<comment type="catalytic activity">
    <reaction evidence="11">
        <text>(S)-dihydroorotate + NAD(+) = orotate + NADH + H(+)</text>
        <dbReference type="Rhea" id="RHEA:13513"/>
        <dbReference type="ChEBI" id="CHEBI:15378"/>
        <dbReference type="ChEBI" id="CHEBI:30839"/>
        <dbReference type="ChEBI" id="CHEBI:30864"/>
        <dbReference type="ChEBI" id="CHEBI:57540"/>
        <dbReference type="ChEBI" id="CHEBI:57945"/>
        <dbReference type="EC" id="1.3.1.14"/>
    </reaction>
</comment>
<evidence type="ECO:0000256" key="4">
    <source>
        <dbReference type="ARBA" id="ARBA00008008"/>
    </source>
</evidence>
<dbReference type="CDD" id="cd04740">
    <property type="entry name" value="DHOD_1B_like"/>
    <property type="match status" value="1"/>
</dbReference>
<comment type="cofactor">
    <cofactor evidence="12">
        <name>FMN</name>
        <dbReference type="ChEBI" id="CHEBI:58210"/>
    </cofactor>
    <text evidence="12">Binds 1 FMN per subunit.</text>
</comment>
<feature type="binding site" evidence="12">
    <location>
        <position position="101"/>
    </location>
    <ligand>
        <name>FMN</name>
        <dbReference type="ChEBI" id="CHEBI:58210"/>
    </ligand>
</feature>
<evidence type="ECO:0000256" key="10">
    <source>
        <dbReference type="ARBA" id="ARBA00023027"/>
    </source>
</evidence>
<feature type="binding site" evidence="12">
    <location>
        <position position="219"/>
    </location>
    <ligand>
        <name>FMN</name>
        <dbReference type="ChEBI" id="CHEBI:58210"/>
    </ligand>
</feature>
<dbReference type="InterPro" id="IPR049622">
    <property type="entry name" value="Dihydroorotate_DH_I"/>
</dbReference>
<evidence type="ECO:0000313" key="14">
    <source>
        <dbReference type="EMBL" id="MST68214.1"/>
    </source>
</evidence>
<name>A0A6A8M8R0_9FIRM</name>
<comment type="caution">
    <text evidence="12">Lacks conserved residue(s) required for the propagation of feature annotation.</text>
</comment>
<feature type="binding site" evidence="12">
    <location>
        <position position="193"/>
    </location>
    <ligand>
        <name>FMN</name>
        <dbReference type="ChEBI" id="CHEBI:58210"/>
    </ligand>
</feature>
<dbReference type="FunFam" id="3.20.20.70:FF:000027">
    <property type="entry name" value="Dihydropyrimidine dehydrogenase [NADP(+)]"/>
    <property type="match status" value="1"/>
</dbReference>
<comment type="subcellular location">
    <subcellularLocation>
        <location evidence="2 12">Cytoplasm</location>
    </subcellularLocation>
</comment>
<dbReference type="InterPro" id="IPR024920">
    <property type="entry name" value="Dihydroorotate_DH_1"/>
</dbReference>
<feature type="binding site" evidence="12">
    <location>
        <position position="129"/>
    </location>
    <ligand>
        <name>FMN</name>
        <dbReference type="ChEBI" id="CHEBI:58210"/>
    </ligand>
</feature>
<dbReference type="SUPFAM" id="SSF51395">
    <property type="entry name" value="FMN-linked oxidoreductases"/>
    <property type="match status" value="1"/>
</dbReference>
<keyword evidence="6 12" id="KW-0285">Flavoprotein</keyword>
<evidence type="ECO:0000256" key="12">
    <source>
        <dbReference type="HAMAP-Rule" id="MF_00224"/>
    </source>
</evidence>
<evidence type="ECO:0000256" key="3">
    <source>
        <dbReference type="ARBA" id="ARBA00004715"/>
    </source>
</evidence>
<dbReference type="InterPro" id="IPR012135">
    <property type="entry name" value="Dihydroorotate_DH_1_2"/>
</dbReference>
<dbReference type="GO" id="GO:0005737">
    <property type="term" value="C:cytoplasm"/>
    <property type="evidence" value="ECO:0007669"/>
    <property type="project" value="UniProtKB-SubCell"/>
</dbReference>
<evidence type="ECO:0000256" key="9">
    <source>
        <dbReference type="ARBA" id="ARBA00023002"/>
    </source>
</evidence>
<dbReference type="AlphaFoldDB" id="A0A6A8M8R0"/>
<feature type="binding site" evidence="12">
    <location>
        <begin position="245"/>
        <end position="246"/>
    </location>
    <ligand>
        <name>FMN</name>
        <dbReference type="ChEBI" id="CHEBI:58210"/>
    </ligand>
</feature>
<evidence type="ECO:0000259" key="13">
    <source>
        <dbReference type="Pfam" id="PF01180"/>
    </source>
</evidence>
<evidence type="ECO:0000256" key="6">
    <source>
        <dbReference type="ARBA" id="ARBA00022630"/>
    </source>
</evidence>
<comment type="catalytic activity">
    <reaction evidence="12">
        <text>(S)-dihydroorotate + A = orotate + AH2</text>
        <dbReference type="Rhea" id="RHEA:18073"/>
        <dbReference type="ChEBI" id="CHEBI:13193"/>
        <dbReference type="ChEBI" id="CHEBI:17499"/>
        <dbReference type="ChEBI" id="CHEBI:30839"/>
        <dbReference type="ChEBI" id="CHEBI:30864"/>
    </reaction>
</comment>
<feature type="active site" description="Nucleophile" evidence="12">
    <location>
        <position position="132"/>
    </location>
</feature>
<dbReference type="Gene3D" id="3.20.20.70">
    <property type="entry name" value="Aldolase class I"/>
    <property type="match status" value="1"/>
</dbReference>
<keyword evidence="9 12" id="KW-0560">Oxidoreductase</keyword>
<comment type="caution">
    <text evidence="14">The sequence shown here is derived from an EMBL/GenBank/DDBJ whole genome shotgun (WGS) entry which is preliminary data.</text>
</comment>
<sequence>MKCNIGVSLAGIDLRNPVMPASGTFGYGQEYKEVYDLSLLGAIVTKSVTEEPRYGNPLPRIAECSQGMMNSIGLQNPGIKHYINEDLPHLRECYYGPIISNISGFSPEEFGRLAAAVDGQEQVAAIEVNISCPNVKEGGSAFGSDPEMSRKITEEVKKNTSLPVFVKLTPNVTDITEIARACEAGGADGISLINNFRALKIDLKARKPVTAVKYAGLSGPAIKPIALRMVNEVYHAVNIPVIGIGGISKADDVLEMVMAGASAVQVGTANLIDPWACPEIIQKLPQRMEELGISSLDEIRGVI</sequence>
<organism evidence="14">
    <name type="scientific">Baileyella intestinalis</name>
    <dbReference type="NCBI Taxonomy" id="2606709"/>
    <lineage>
        <taxon>Bacteria</taxon>
        <taxon>Bacillati</taxon>
        <taxon>Bacillota</taxon>
        <taxon>Clostridia</taxon>
        <taxon>Peptostreptococcales</taxon>
        <taxon>Anaerovoracaceae</taxon>
        <taxon>Baileyella</taxon>
    </lineage>
</organism>
<dbReference type="InterPro" id="IPR005720">
    <property type="entry name" value="Dihydroorotate_DH_cat"/>
</dbReference>
<dbReference type="PANTHER" id="PTHR48109">
    <property type="entry name" value="DIHYDROOROTATE DEHYDROGENASE (QUINONE), MITOCHONDRIAL-RELATED"/>
    <property type="match status" value="1"/>
</dbReference>
<evidence type="ECO:0000256" key="11">
    <source>
        <dbReference type="ARBA" id="ARBA00048996"/>
    </source>
</evidence>
<evidence type="ECO:0000256" key="1">
    <source>
        <dbReference type="ARBA" id="ARBA00003616"/>
    </source>
</evidence>